<proteinExistence type="predicted"/>
<keyword evidence="9" id="KW-1185">Reference proteome</keyword>
<dbReference type="PANTHER" id="PTHR24403">
    <property type="entry name" value="ZINC FINGER PROTEIN"/>
    <property type="match status" value="1"/>
</dbReference>
<dbReference type="InterPro" id="IPR050688">
    <property type="entry name" value="Zinc_finger/UBP_domain"/>
</dbReference>
<feature type="compositionally biased region" description="Polar residues" evidence="6">
    <location>
        <begin position="477"/>
        <end position="498"/>
    </location>
</feature>
<feature type="domain" description="C2H2-type" evidence="7">
    <location>
        <begin position="409"/>
        <end position="436"/>
    </location>
</feature>
<dbReference type="Gene3D" id="3.30.160.60">
    <property type="entry name" value="Classic Zinc Finger"/>
    <property type="match status" value="3"/>
</dbReference>
<feature type="domain" description="C2H2-type" evidence="7">
    <location>
        <begin position="353"/>
        <end position="380"/>
    </location>
</feature>
<keyword evidence="1" id="KW-0479">Metal-binding</keyword>
<feature type="region of interest" description="Disordered" evidence="6">
    <location>
        <begin position="443"/>
        <end position="508"/>
    </location>
</feature>
<keyword evidence="2" id="KW-0677">Repeat</keyword>
<keyword evidence="4" id="KW-0862">Zinc</keyword>
<dbReference type="InterPro" id="IPR013087">
    <property type="entry name" value="Znf_C2H2_type"/>
</dbReference>
<evidence type="ECO:0000313" key="9">
    <source>
        <dbReference type="Proteomes" id="UP001158576"/>
    </source>
</evidence>
<dbReference type="SMART" id="SM00355">
    <property type="entry name" value="ZnF_C2H2"/>
    <property type="match status" value="5"/>
</dbReference>
<feature type="domain" description="C2H2-type" evidence="7">
    <location>
        <begin position="381"/>
        <end position="408"/>
    </location>
</feature>
<feature type="region of interest" description="Disordered" evidence="6">
    <location>
        <begin position="48"/>
        <end position="73"/>
    </location>
</feature>
<feature type="compositionally biased region" description="Polar residues" evidence="6">
    <location>
        <begin position="140"/>
        <end position="161"/>
    </location>
</feature>
<gene>
    <name evidence="8" type="ORF">OKIOD_LOCUS5208</name>
</gene>
<dbReference type="EMBL" id="OU015569">
    <property type="protein sequence ID" value="CAG5094540.1"/>
    <property type="molecule type" value="Genomic_DNA"/>
</dbReference>
<dbReference type="InterPro" id="IPR036236">
    <property type="entry name" value="Znf_C2H2_sf"/>
</dbReference>
<organism evidence="8 9">
    <name type="scientific">Oikopleura dioica</name>
    <name type="common">Tunicate</name>
    <dbReference type="NCBI Taxonomy" id="34765"/>
    <lineage>
        <taxon>Eukaryota</taxon>
        <taxon>Metazoa</taxon>
        <taxon>Chordata</taxon>
        <taxon>Tunicata</taxon>
        <taxon>Appendicularia</taxon>
        <taxon>Copelata</taxon>
        <taxon>Oikopleuridae</taxon>
        <taxon>Oikopleura</taxon>
    </lineage>
</organism>
<dbReference type="Pfam" id="PF00096">
    <property type="entry name" value="zf-C2H2"/>
    <property type="match status" value="2"/>
</dbReference>
<feature type="region of interest" description="Disordered" evidence="6">
    <location>
        <begin position="140"/>
        <end position="198"/>
    </location>
</feature>
<sequence>MTLAMEQATVQTAATVNTHNTEIADSITCGVCDEKFYHVSNFLKHKSSCQGESEKPESESPTKSESSSSSSESPGAYLCQACPNLVYPSSDLLRLHLLDSHRVYLPAGVDLSSMLQETKAFQVHPDTAKKIATLCQSSKKNTFDETGSDGNSEISESPDSGNDSEHKKDLSGQDLSVSPGGGKSSTEGTDSGNHELRSPEVSADVIKPSLPNMPQIPSQLTRNFLENLVASRLRANLEQQQKINNENNKPSGLPLPNPFAQATNPLNGAPLVPFRLPFAGLPQAASAAALNFNASPFNQQAQAQPQQPLSVIGQTRPADSNTLYQPAVKRRRRGYGSEVGTENLRIERDGDGYMCPLCNYKSRVRSNLTIHLRTHTGYKPYKCPYCPYSSSQSGPLKIHIRGHTGEKPYRCEYCSYASTCRGNLKVHQERHHKEEILKHGVNAGIRGPGQENTSPKMIPDGPLAVNTSVSAGEETKTSAPASPEMTNQSKPSAPTSLPNFMPTSIPSSTPMMPNPLSQFAGFPPASSAASFMSPFNPSGLLNILSQQRAAGGHHFPLNLPTPPAAGESEGAQVSEIEEDVPVEEEMPVNVEPTAAPVAADVKVEL</sequence>
<feature type="compositionally biased region" description="Basic and acidic residues" evidence="6">
    <location>
        <begin position="52"/>
        <end position="62"/>
    </location>
</feature>
<dbReference type="PROSITE" id="PS50157">
    <property type="entry name" value="ZINC_FINGER_C2H2_2"/>
    <property type="match status" value="3"/>
</dbReference>
<reference evidence="8 9" key="1">
    <citation type="submission" date="2021-04" db="EMBL/GenBank/DDBJ databases">
        <authorList>
            <person name="Bliznina A."/>
        </authorList>
    </citation>
    <scope>NUCLEOTIDE SEQUENCE [LARGE SCALE GENOMIC DNA]</scope>
</reference>
<protein>
    <submittedName>
        <fullName evidence="8">Oidioi.mRNA.OKI2018_I69.XSR.g13650.t1.cds</fullName>
    </submittedName>
</protein>
<dbReference type="PANTHER" id="PTHR24403:SF109">
    <property type="entry name" value="ZINC FINGER PROTEIN 845-LIKE"/>
    <property type="match status" value="1"/>
</dbReference>
<accession>A0ABN7SDM0</accession>
<evidence type="ECO:0000256" key="5">
    <source>
        <dbReference type="PROSITE-ProRule" id="PRU00042"/>
    </source>
</evidence>
<evidence type="ECO:0000256" key="1">
    <source>
        <dbReference type="ARBA" id="ARBA00022723"/>
    </source>
</evidence>
<evidence type="ECO:0000256" key="4">
    <source>
        <dbReference type="ARBA" id="ARBA00022833"/>
    </source>
</evidence>
<evidence type="ECO:0000256" key="3">
    <source>
        <dbReference type="ARBA" id="ARBA00022771"/>
    </source>
</evidence>
<evidence type="ECO:0000313" key="8">
    <source>
        <dbReference type="EMBL" id="CAG5094540.1"/>
    </source>
</evidence>
<evidence type="ECO:0000256" key="6">
    <source>
        <dbReference type="SAM" id="MobiDB-lite"/>
    </source>
</evidence>
<evidence type="ECO:0000259" key="7">
    <source>
        <dbReference type="PROSITE" id="PS50157"/>
    </source>
</evidence>
<name>A0ABN7SDM0_OIKDI</name>
<dbReference type="SUPFAM" id="SSF57667">
    <property type="entry name" value="beta-beta-alpha zinc fingers"/>
    <property type="match status" value="2"/>
</dbReference>
<feature type="compositionally biased region" description="Low complexity" evidence="6">
    <location>
        <begin position="63"/>
        <end position="73"/>
    </location>
</feature>
<evidence type="ECO:0000256" key="2">
    <source>
        <dbReference type="ARBA" id="ARBA00022737"/>
    </source>
</evidence>
<dbReference type="Proteomes" id="UP001158576">
    <property type="component" value="Chromosome XSR"/>
</dbReference>
<keyword evidence="3 5" id="KW-0863">Zinc-finger</keyword>